<dbReference type="Proteomes" id="UP000451565">
    <property type="component" value="Unassembled WGS sequence"/>
</dbReference>
<evidence type="ECO:0000256" key="3">
    <source>
        <dbReference type="ARBA" id="ARBA00022448"/>
    </source>
</evidence>
<dbReference type="InterPro" id="IPR037682">
    <property type="entry name" value="TonB_C"/>
</dbReference>
<comment type="subcellular location">
    <subcellularLocation>
        <location evidence="1">Cell inner membrane</location>
        <topology evidence="1">Single-pass membrane protein</topology>
        <orientation evidence="1">Periplasmic side</orientation>
    </subcellularLocation>
</comment>
<accession>A0A843YL16</accession>
<keyword evidence="8" id="KW-1133">Transmembrane helix</keyword>
<gene>
    <name evidence="11" type="ORF">GEV47_07620</name>
</gene>
<dbReference type="EMBL" id="WINI01000003">
    <property type="protein sequence ID" value="MQR00549.1"/>
    <property type="molecule type" value="Genomic_DNA"/>
</dbReference>
<dbReference type="NCBIfam" id="TIGR01352">
    <property type="entry name" value="tonB_Cterm"/>
    <property type="match status" value="1"/>
</dbReference>
<dbReference type="OrthoDB" id="15218at2"/>
<evidence type="ECO:0000313" key="12">
    <source>
        <dbReference type="Proteomes" id="UP000451565"/>
    </source>
</evidence>
<dbReference type="PANTHER" id="PTHR33446:SF2">
    <property type="entry name" value="PROTEIN TONB"/>
    <property type="match status" value="1"/>
</dbReference>
<evidence type="ECO:0000256" key="4">
    <source>
        <dbReference type="ARBA" id="ARBA00022475"/>
    </source>
</evidence>
<evidence type="ECO:0000256" key="2">
    <source>
        <dbReference type="ARBA" id="ARBA00006555"/>
    </source>
</evidence>
<keyword evidence="9" id="KW-0472">Membrane</keyword>
<dbReference type="AlphaFoldDB" id="A0A843YL16"/>
<evidence type="ECO:0000256" key="6">
    <source>
        <dbReference type="ARBA" id="ARBA00022692"/>
    </source>
</evidence>
<evidence type="ECO:0000256" key="9">
    <source>
        <dbReference type="ARBA" id="ARBA00023136"/>
    </source>
</evidence>
<dbReference type="GO" id="GO:0055085">
    <property type="term" value="P:transmembrane transport"/>
    <property type="evidence" value="ECO:0007669"/>
    <property type="project" value="InterPro"/>
</dbReference>
<reference evidence="11 12" key="1">
    <citation type="submission" date="2019-10" db="EMBL/GenBank/DDBJ databases">
        <title>Glaciimonas soli sp. nov., a psychrophilic bacterium isolated from the forest soil of a high elevation mountain in Taiwan.</title>
        <authorList>
            <person name="Wang L.-T."/>
            <person name="Shieh W.Y."/>
        </authorList>
    </citation>
    <scope>NUCLEOTIDE SEQUENCE [LARGE SCALE GENOMIC DNA]</scope>
    <source>
        <strain evidence="11 12">GS1</strain>
    </source>
</reference>
<keyword evidence="5" id="KW-0997">Cell inner membrane</keyword>
<dbReference type="InterPro" id="IPR006260">
    <property type="entry name" value="TonB/TolA_C"/>
</dbReference>
<evidence type="ECO:0000256" key="1">
    <source>
        <dbReference type="ARBA" id="ARBA00004383"/>
    </source>
</evidence>
<protein>
    <submittedName>
        <fullName evidence="11">TonB family protein</fullName>
    </submittedName>
</protein>
<name>A0A843YL16_9BURK</name>
<keyword evidence="7" id="KW-0653">Protein transport</keyword>
<dbReference type="PROSITE" id="PS52015">
    <property type="entry name" value="TONB_CTD"/>
    <property type="match status" value="1"/>
</dbReference>
<evidence type="ECO:0000256" key="5">
    <source>
        <dbReference type="ARBA" id="ARBA00022519"/>
    </source>
</evidence>
<dbReference type="Pfam" id="PF03544">
    <property type="entry name" value="TonB_C"/>
    <property type="match status" value="1"/>
</dbReference>
<dbReference type="GO" id="GO:0098797">
    <property type="term" value="C:plasma membrane protein complex"/>
    <property type="evidence" value="ECO:0007669"/>
    <property type="project" value="TreeGrafter"/>
</dbReference>
<dbReference type="SUPFAM" id="SSF74653">
    <property type="entry name" value="TolA/TonB C-terminal domain"/>
    <property type="match status" value="1"/>
</dbReference>
<evidence type="ECO:0000256" key="8">
    <source>
        <dbReference type="ARBA" id="ARBA00022989"/>
    </source>
</evidence>
<organism evidence="11 12">
    <name type="scientific">Glaciimonas soli</name>
    <dbReference type="NCBI Taxonomy" id="2590999"/>
    <lineage>
        <taxon>Bacteria</taxon>
        <taxon>Pseudomonadati</taxon>
        <taxon>Pseudomonadota</taxon>
        <taxon>Betaproteobacteria</taxon>
        <taxon>Burkholderiales</taxon>
        <taxon>Oxalobacteraceae</taxon>
        <taxon>Glaciimonas</taxon>
    </lineage>
</organism>
<keyword evidence="4" id="KW-1003">Cell membrane</keyword>
<evidence type="ECO:0000259" key="10">
    <source>
        <dbReference type="PROSITE" id="PS52015"/>
    </source>
</evidence>
<keyword evidence="3" id="KW-0813">Transport</keyword>
<feature type="domain" description="TonB C-terminal" evidence="10">
    <location>
        <begin position="75"/>
        <end position="165"/>
    </location>
</feature>
<comment type="caution">
    <text evidence="11">The sequence shown here is derived from an EMBL/GenBank/DDBJ whole genome shotgun (WGS) entry which is preliminary data.</text>
</comment>
<evidence type="ECO:0000313" key="11">
    <source>
        <dbReference type="EMBL" id="MQR00549.1"/>
    </source>
</evidence>
<sequence length="165" mass="17961">MHASPISLKSVGLYGGNCMMGMRQIVAVWAGQLPSFITTATRLFTYEKKKYMKYFLLCSALILSGCSAIQATTPDQSPKIIQSSCPQPVYPSLSLAAREAGTVILNVHLSKEGDPIGTSIFVSSGHPLLDNAAADIFSKCKFSPSIQNGKPTDTWIKQEFVWKLQ</sequence>
<dbReference type="RefSeq" id="WP_153234134.1">
    <property type="nucleotide sequence ID" value="NZ_WINI01000003.1"/>
</dbReference>
<keyword evidence="6" id="KW-0812">Transmembrane</keyword>
<dbReference type="InterPro" id="IPR051045">
    <property type="entry name" value="TonB-dependent_transducer"/>
</dbReference>
<keyword evidence="12" id="KW-1185">Reference proteome</keyword>
<comment type="similarity">
    <text evidence="2">Belongs to the TonB family.</text>
</comment>
<dbReference type="PANTHER" id="PTHR33446">
    <property type="entry name" value="PROTEIN TONB-RELATED"/>
    <property type="match status" value="1"/>
</dbReference>
<proteinExistence type="inferred from homology"/>
<evidence type="ECO:0000256" key="7">
    <source>
        <dbReference type="ARBA" id="ARBA00022927"/>
    </source>
</evidence>
<dbReference type="GO" id="GO:0015031">
    <property type="term" value="P:protein transport"/>
    <property type="evidence" value="ECO:0007669"/>
    <property type="project" value="UniProtKB-KW"/>
</dbReference>
<dbReference type="Gene3D" id="3.30.1150.10">
    <property type="match status" value="1"/>
</dbReference>
<dbReference type="GO" id="GO:0031992">
    <property type="term" value="F:energy transducer activity"/>
    <property type="evidence" value="ECO:0007669"/>
    <property type="project" value="TreeGrafter"/>
</dbReference>